<comment type="caution">
    <text evidence="1">The sequence shown here is derived from an EMBL/GenBank/DDBJ whole genome shotgun (WGS) entry which is preliminary data.</text>
</comment>
<protein>
    <submittedName>
        <fullName evidence="1">Uncharacterized protein</fullName>
    </submittedName>
</protein>
<reference evidence="1" key="1">
    <citation type="submission" date="2020-06" db="EMBL/GenBank/DDBJ databases">
        <authorList>
            <consortium name="Plant Systems Biology data submission"/>
        </authorList>
    </citation>
    <scope>NUCLEOTIDE SEQUENCE</scope>
    <source>
        <strain evidence="1">D6</strain>
    </source>
</reference>
<keyword evidence="2" id="KW-1185">Reference proteome</keyword>
<proteinExistence type="predicted"/>
<accession>A0A9N8ES52</accession>
<dbReference type="AlphaFoldDB" id="A0A9N8ES52"/>
<evidence type="ECO:0000313" key="2">
    <source>
        <dbReference type="Proteomes" id="UP001153069"/>
    </source>
</evidence>
<name>A0A9N8ES52_9STRA</name>
<dbReference type="EMBL" id="CAICTM010001541">
    <property type="protein sequence ID" value="CAB9524491.1"/>
    <property type="molecule type" value="Genomic_DNA"/>
</dbReference>
<sequence length="341" mass="37923">MKQFDDNAIRRRELFVLTIPSFGVDNEIHVMIRSAPPLWSKWMDAAADFKEKKRLAQRRRLKGLPDCGAVTEQRSKDSTVCSQPGSTNTATTACSSGALLARPSIIFDNQATGGLEGDLVGFSIIAKPGGLDEIVELSEQSELTVDSTDDDSNVDELEEKEEVAVTRTCAIEEAFVDDLKDLTERLDAAFRTGMSRLESFLDEYDLNPLVVDEERSFCFSRRSSSSSSVSDDGYSEIELQRQFKAAAAAASLFGSGTGSLATPNKKAIKDEDELPFRNFFEEFWYYYRPIIIDIQSRHTLRLETFLHFLHLHCVALPNGYLLPHVSVVLVGRGKFPSAAIS</sequence>
<dbReference type="Proteomes" id="UP001153069">
    <property type="component" value="Unassembled WGS sequence"/>
</dbReference>
<organism evidence="1 2">
    <name type="scientific">Seminavis robusta</name>
    <dbReference type="NCBI Taxonomy" id="568900"/>
    <lineage>
        <taxon>Eukaryota</taxon>
        <taxon>Sar</taxon>
        <taxon>Stramenopiles</taxon>
        <taxon>Ochrophyta</taxon>
        <taxon>Bacillariophyta</taxon>
        <taxon>Bacillariophyceae</taxon>
        <taxon>Bacillariophycidae</taxon>
        <taxon>Naviculales</taxon>
        <taxon>Naviculaceae</taxon>
        <taxon>Seminavis</taxon>
    </lineage>
</organism>
<evidence type="ECO:0000313" key="1">
    <source>
        <dbReference type="EMBL" id="CAB9524491.1"/>
    </source>
</evidence>
<gene>
    <name evidence="1" type="ORF">SEMRO_1543_G281210.1</name>
</gene>